<evidence type="ECO:0000313" key="2">
    <source>
        <dbReference type="Proteomes" id="UP000031668"/>
    </source>
</evidence>
<gene>
    <name evidence="1" type="ORF">RF11_08199</name>
</gene>
<dbReference type="Proteomes" id="UP000031668">
    <property type="component" value="Unassembled WGS sequence"/>
</dbReference>
<organism evidence="1 2">
    <name type="scientific">Thelohanellus kitauei</name>
    <name type="common">Myxosporean</name>
    <dbReference type="NCBI Taxonomy" id="669202"/>
    <lineage>
        <taxon>Eukaryota</taxon>
        <taxon>Metazoa</taxon>
        <taxon>Cnidaria</taxon>
        <taxon>Myxozoa</taxon>
        <taxon>Myxosporea</taxon>
        <taxon>Bivalvulida</taxon>
        <taxon>Platysporina</taxon>
        <taxon>Myxobolidae</taxon>
        <taxon>Thelohanellus</taxon>
    </lineage>
</organism>
<sequence>MYLEKSTAADHTVENLFLLLQLYLKSIFTQNFSMSYEVEQDFYRLIQIFRTYTSLSNIILILRNPFIISRVSFTLSVFSQWNSWRTIPASYFRENKKIFA</sequence>
<accession>A0A0C2JWJ7</accession>
<proteinExistence type="predicted"/>
<dbReference type="EMBL" id="JWZT01000640">
    <property type="protein sequence ID" value="KII73828.1"/>
    <property type="molecule type" value="Genomic_DNA"/>
</dbReference>
<protein>
    <submittedName>
        <fullName evidence="1">Uncharacterized protein</fullName>
    </submittedName>
</protein>
<evidence type="ECO:0000313" key="1">
    <source>
        <dbReference type="EMBL" id="KII73828.1"/>
    </source>
</evidence>
<reference evidence="1 2" key="1">
    <citation type="journal article" date="2014" name="Genome Biol. Evol.">
        <title>The genome of the myxosporean Thelohanellus kitauei shows adaptations to nutrient acquisition within its fish host.</title>
        <authorList>
            <person name="Yang Y."/>
            <person name="Xiong J."/>
            <person name="Zhou Z."/>
            <person name="Huo F."/>
            <person name="Miao W."/>
            <person name="Ran C."/>
            <person name="Liu Y."/>
            <person name="Zhang J."/>
            <person name="Feng J."/>
            <person name="Wang M."/>
            <person name="Wang M."/>
            <person name="Wang L."/>
            <person name="Yao B."/>
        </authorList>
    </citation>
    <scope>NUCLEOTIDE SEQUENCE [LARGE SCALE GENOMIC DNA]</scope>
    <source>
        <strain evidence="1">Wuqing</strain>
    </source>
</reference>
<keyword evidence="2" id="KW-1185">Reference proteome</keyword>
<dbReference type="AlphaFoldDB" id="A0A0C2JWJ7"/>
<name>A0A0C2JWJ7_THEKT</name>
<comment type="caution">
    <text evidence="1">The sequence shown here is derived from an EMBL/GenBank/DDBJ whole genome shotgun (WGS) entry which is preliminary data.</text>
</comment>